<dbReference type="AlphaFoldDB" id="A0A1X0JXQ5"/>
<evidence type="ECO:0000259" key="6">
    <source>
        <dbReference type="PROSITE" id="PS50921"/>
    </source>
</evidence>
<dbReference type="OrthoDB" id="4629915at2"/>
<dbReference type="Pfam" id="PF03861">
    <property type="entry name" value="ANTAR"/>
    <property type="match status" value="1"/>
</dbReference>
<dbReference type="InterPro" id="IPR012074">
    <property type="entry name" value="GAF_ANTAR"/>
</dbReference>
<accession>A0A1X0JXQ5</accession>
<dbReference type="SUPFAM" id="SSF52172">
    <property type="entry name" value="CheY-like"/>
    <property type="match status" value="1"/>
</dbReference>
<keyword evidence="1" id="KW-0808">Transferase</keyword>
<dbReference type="Gene3D" id="3.30.450.40">
    <property type="match status" value="1"/>
</dbReference>
<sequence>MQAQEGSEATLSAIVAAATDMVPGARWAGISLIQKGQIVHAVPTDPIVAKLDELQSELGAGPCITALRKHHTVRIDDMSTETRWPQFCRQAAELGVHSLLSFQLFVRSQNLGALNLYAAETHVFSDESTEIGTILAQHAAVAIIGVANLNQFKSAVASRDIIGQAKGILMERLNTDADQAFALLLGVSQDTNTKLVEVARFVVADRGDTSLRPPKDLPARPGCRHLRAALPDTDSEPARPRRTR</sequence>
<dbReference type="SUPFAM" id="SSF55781">
    <property type="entry name" value="GAF domain-like"/>
    <property type="match status" value="1"/>
</dbReference>
<dbReference type="InterPro" id="IPR005561">
    <property type="entry name" value="ANTAR"/>
</dbReference>
<dbReference type="STRING" id="75922.BST47_04205"/>
<evidence type="ECO:0000313" key="7">
    <source>
        <dbReference type="EMBL" id="ORB67688.1"/>
    </source>
</evidence>
<dbReference type="InterPro" id="IPR029016">
    <property type="entry name" value="GAF-like_dom_sf"/>
</dbReference>
<keyword evidence="2" id="KW-0418">Kinase</keyword>
<dbReference type="InterPro" id="IPR036388">
    <property type="entry name" value="WH-like_DNA-bd_sf"/>
</dbReference>
<proteinExistence type="predicted"/>
<keyword evidence="3" id="KW-0805">Transcription regulation</keyword>
<dbReference type="Proteomes" id="UP000192411">
    <property type="component" value="Unassembled WGS sequence"/>
</dbReference>
<evidence type="ECO:0000256" key="4">
    <source>
        <dbReference type="ARBA" id="ARBA00023163"/>
    </source>
</evidence>
<gene>
    <name evidence="7" type="ORF">BST47_04205</name>
</gene>
<dbReference type="SMART" id="SM01012">
    <property type="entry name" value="ANTAR"/>
    <property type="match status" value="1"/>
</dbReference>
<dbReference type="Gene3D" id="1.10.10.10">
    <property type="entry name" value="Winged helix-like DNA-binding domain superfamily/Winged helix DNA-binding domain"/>
    <property type="match status" value="1"/>
</dbReference>
<evidence type="ECO:0000256" key="2">
    <source>
        <dbReference type="ARBA" id="ARBA00022777"/>
    </source>
</evidence>
<protein>
    <submittedName>
        <fullName evidence="7">Response regulator receiver protein</fullName>
    </submittedName>
</protein>
<name>A0A1X0JXQ5_9MYCO</name>
<evidence type="ECO:0000256" key="3">
    <source>
        <dbReference type="ARBA" id="ARBA00023015"/>
    </source>
</evidence>
<dbReference type="SMART" id="SM00065">
    <property type="entry name" value="GAF"/>
    <property type="match status" value="1"/>
</dbReference>
<dbReference type="PIRSF" id="PIRSF036625">
    <property type="entry name" value="GAF_ANTAR"/>
    <property type="match status" value="1"/>
</dbReference>
<evidence type="ECO:0000313" key="8">
    <source>
        <dbReference type="Proteomes" id="UP000192411"/>
    </source>
</evidence>
<dbReference type="GO" id="GO:0016301">
    <property type="term" value="F:kinase activity"/>
    <property type="evidence" value="ECO:0007669"/>
    <property type="project" value="UniProtKB-KW"/>
</dbReference>
<organism evidence="7 8">
    <name type="scientific">Mycolicibacterium tusciae</name>
    <dbReference type="NCBI Taxonomy" id="75922"/>
    <lineage>
        <taxon>Bacteria</taxon>
        <taxon>Bacillati</taxon>
        <taxon>Actinomycetota</taxon>
        <taxon>Actinomycetes</taxon>
        <taxon>Mycobacteriales</taxon>
        <taxon>Mycobacteriaceae</taxon>
        <taxon>Mycolicibacterium</taxon>
    </lineage>
</organism>
<dbReference type="InterPro" id="IPR011006">
    <property type="entry name" value="CheY-like_superfamily"/>
</dbReference>
<feature type="region of interest" description="Disordered" evidence="5">
    <location>
        <begin position="210"/>
        <end position="244"/>
    </location>
</feature>
<evidence type="ECO:0000256" key="1">
    <source>
        <dbReference type="ARBA" id="ARBA00022679"/>
    </source>
</evidence>
<keyword evidence="8" id="KW-1185">Reference proteome</keyword>
<reference evidence="7 8" key="1">
    <citation type="submission" date="2017-02" db="EMBL/GenBank/DDBJ databases">
        <title>The new phylogeny of genus Mycobacterium.</title>
        <authorList>
            <person name="Tortoli E."/>
            <person name="Trovato A."/>
            <person name="Cirillo D.M."/>
        </authorList>
    </citation>
    <scope>NUCLEOTIDE SEQUENCE [LARGE SCALE GENOMIC DNA]</scope>
    <source>
        <strain evidence="7 8">DSM 44338</strain>
    </source>
</reference>
<dbReference type="GO" id="GO:0003723">
    <property type="term" value="F:RNA binding"/>
    <property type="evidence" value="ECO:0007669"/>
    <property type="project" value="InterPro"/>
</dbReference>
<dbReference type="InterPro" id="IPR003018">
    <property type="entry name" value="GAF"/>
</dbReference>
<dbReference type="Pfam" id="PF13185">
    <property type="entry name" value="GAF_2"/>
    <property type="match status" value="1"/>
</dbReference>
<dbReference type="EMBL" id="MVIM01000002">
    <property type="protein sequence ID" value="ORB67688.1"/>
    <property type="molecule type" value="Genomic_DNA"/>
</dbReference>
<feature type="domain" description="ANTAR" evidence="6">
    <location>
        <begin position="142"/>
        <end position="203"/>
    </location>
</feature>
<dbReference type="RefSeq" id="WP_083123960.1">
    <property type="nucleotide sequence ID" value="NZ_MVIM01000002.1"/>
</dbReference>
<evidence type="ECO:0000256" key="5">
    <source>
        <dbReference type="SAM" id="MobiDB-lite"/>
    </source>
</evidence>
<keyword evidence="4" id="KW-0804">Transcription</keyword>
<comment type="caution">
    <text evidence="7">The sequence shown here is derived from an EMBL/GenBank/DDBJ whole genome shotgun (WGS) entry which is preliminary data.</text>
</comment>
<dbReference type="PROSITE" id="PS50921">
    <property type="entry name" value="ANTAR"/>
    <property type="match status" value="1"/>
</dbReference>